<keyword evidence="2" id="KW-1185">Reference proteome</keyword>
<dbReference type="EMBL" id="CP060790">
    <property type="protein sequence ID" value="QNP57843.1"/>
    <property type="molecule type" value="Genomic_DNA"/>
</dbReference>
<dbReference type="InterPro" id="IPR008928">
    <property type="entry name" value="6-hairpin_glycosidase_sf"/>
</dbReference>
<organism evidence="1 2">
    <name type="scientific">Paenacidovorax monticola</name>
    <dbReference type="NCBI Taxonomy" id="1926868"/>
    <lineage>
        <taxon>Bacteria</taxon>
        <taxon>Pseudomonadati</taxon>
        <taxon>Pseudomonadota</taxon>
        <taxon>Betaproteobacteria</taxon>
        <taxon>Burkholderiales</taxon>
        <taxon>Comamonadaceae</taxon>
        <taxon>Paenacidovorax</taxon>
    </lineage>
</organism>
<sequence>MVDAVEATAWGALRARLAQTKRNYFRYGIALDGALEFAFLEGELNAHAMLYPRGDVPNAVVNEGNFLLHAKTRYGIESVDFGDGKPVWLFTTRGWFADASGVFPLIDGCGVAAGRRELTRFDGETVRSMIEGGAGHLARQVDAQGRFFYGTFPCFDRAIPHYNALRHASTLYAMVDAWPEVRTAGLRDAIERALGYLRTALVRVYRDAALPTRAFVVDEGGEIKLGANAVALLALTRHAQVFGSQEHAGLMDQLGEGILSMQDGATGRFVHVLHAEDLTVKEAHRIIYYDGEAAFALMRLYAATGAPRWLAAVELAFDHFIAAEHWRAHDHWLAYCVNELTLHRPQERYFAFGIRNVADYLDFVLLRETTFPTLLELMMASQAMLARLKRMPQMGALLAAVDLGKFERTLRHRAQYLANGFFWPEWAMFFRAPHKIVRSFFIRHHGFRVRIDDVEHYLSGLVAFLRDGAANLGMPLPDTGRWTADAVLQATQGRWWRAPVGGAWRAAGASVWAPALQPGDMAFVRRPGRKGGMPPPHCGNCPIGRPRSSVWSLGLCRRWMPW</sequence>
<evidence type="ECO:0000313" key="2">
    <source>
        <dbReference type="Proteomes" id="UP000516057"/>
    </source>
</evidence>
<dbReference type="SUPFAM" id="SSF48208">
    <property type="entry name" value="Six-hairpin glycosidases"/>
    <property type="match status" value="1"/>
</dbReference>
<evidence type="ECO:0000313" key="1">
    <source>
        <dbReference type="EMBL" id="QNP57843.1"/>
    </source>
</evidence>
<dbReference type="RefSeq" id="WP_187734843.1">
    <property type="nucleotide sequence ID" value="NZ_CP060790.1"/>
</dbReference>
<gene>
    <name evidence="1" type="ORF">H9L24_11940</name>
</gene>
<dbReference type="GO" id="GO:0005975">
    <property type="term" value="P:carbohydrate metabolic process"/>
    <property type="evidence" value="ECO:0007669"/>
    <property type="project" value="InterPro"/>
</dbReference>
<protein>
    <submittedName>
        <fullName evidence="1">Uncharacterized protein</fullName>
    </submittedName>
</protein>
<proteinExistence type="predicted"/>
<dbReference type="Proteomes" id="UP000516057">
    <property type="component" value="Chromosome"/>
</dbReference>
<name>A0A7H0HBC7_9BURK</name>
<accession>A0A7H0HBC7</accession>
<reference evidence="1 2" key="1">
    <citation type="submission" date="2020-08" db="EMBL/GenBank/DDBJ databases">
        <title>Genome sequence of Acidovorax monticola KACC 19171T.</title>
        <authorList>
            <person name="Hyun D.-W."/>
            <person name="Bae J.-W."/>
        </authorList>
    </citation>
    <scope>NUCLEOTIDE SEQUENCE [LARGE SCALE GENOMIC DNA]</scope>
    <source>
        <strain evidence="1 2">KACC 19171</strain>
    </source>
</reference>
<dbReference type="KEGG" id="amon:H9L24_11940"/>
<dbReference type="AlphaFoldDB" id="A0A7H0HBC7"/>